<dbReference type="CDD" id="cd05233">
    <property type="entry name" value="SDR_c"/>
    <property type="match status" value="1"/>
</dbReference>
<dbReference type="Gene3D" id="3.40.50.720">
    <property type="entry name" value="NAD(P)-binding Rossmann-like Domain"/>
    <property type="match status" value="1"/>
</dbReference>
<dbReference type="GO" id="GO:0016616">
    <property type="term" value="F:oxidoreductase activity, acting on the CH-OH group of donors, NAD or NADP as acceptor"/>
    <property type="evidence" value="ECO:0007669"/>
    <property type="project" value="TreeGrafter"/>
</dbReference>
<proteinExistence type="inferred from homology"/>
<dbReference type="EMBL" id="JAGPYM010000088">
    <property type="protein sequence ID" value="KAH6867838.1"/>
    <property type="molecule type" value="Genomic_DNA"/>
</dbReference>
<dbReference type="GO" id="GO:0048038">
    <property type="term" value="F:quinone binding"/>
    <property type="evidence" value="ECO:0007669"/>
    <property type="project" value="TreeGrafter"/>
</dbReference>
<comment type="caution">
    <text evidence="3">The sequence shown here is derived from an EMBL/GenBank/DDBJ whole genome shotgun (WGS) entry which is preliminary data.</text>
</comment>
<dbReference type="InterPro" id="IPR020904">
    <property type="entry name" value="Sc_DH/Rdtase_CS"/>
</dbReference>
<dbReference type="PANTHER" id="PTHR42760">
    <property type="entry name" value="SHORT-CHAIN DEHYDROGENASES/REDUCTASES FAMILY MEMBER"/>
    <property type="match status" value="1"/>
</dbReference>
<evidence type="ECO:0000313" key="3">
    <source>
        <dbReference type="EMBL" id="KAH6867838.1"/>
    </source>
</evidence>
<organism evidence="3 4">
    <name type="scientific">Thelonectria olida</name>
    <dbReference type="NCBI Taxonomy" id="1576542"/>
    <lineage>
        <taxon>Eukaryota</taxon>
        <taxon>Fungi</taxon>
        <taxon>Dikarya</taxon>
        <taxon>Ascomycota</taxon>
        <taxon>Pezizomycotina</taxon>
        <taxon>Sordariomycetes</taxon>
        <taxon>Hypocreomycetidae</taxon>
        <taxon>Hypocreales</taxon>
        <taxon>Nectriaceae</taxon>
        <taxon>Thelonectria</taxon>
    </lineage>
</organism>
<dbReference type="InterPro" id="IPR036291">
    <property type="entry name" value="NAD(P)-bd_dom_sf"/>
</dbReference>
<dbReference type="InterPro" id="IPR002347">
    <property type="entry name" value="SDR_fam"/>
</dbReference>
<dbReference type="PRINTS" id="PR00080">
    <property type="entry name" value="SDRFAMILY"/>
</dbReference>
<keyword evidence="4" id="KW-1185">Reference proteome</keyword>
<dbReference type="FunFam" id="3.40.50.720:FF:000084">
    <property type="entry name" value="Short-chain dehydrogenase reductase"/>
    <property type="match status" value="1"/>
</dbReference>
<accession>A0A9P8VPS0</accession>
<sequence length="257" mass="26668">MASVTFKPFASKVIAVTGAGSGIGRATAIYLGRHGASLAISDLNKTAVDKVAAEIIADRPDAKVIASAVDVSKADQVKAWVNQTIEAFGRLDGAANIAGTGGPPSQPALESQSDAVWKMIIDVNLSGVMYCMREELRVLSEGGAIVNASSVLGLRSAPDAGGSPYVASKHGVLGLTRTAAREYGHKNIRVNCVNPGAIDTPMMQPQEGTENPMNDIHPPIARMGTPEEVAQLVGFLLGEESRYISGTSVVIDGGLIC</sequence>
<reference evidence="3 4" key="1">
    <citation type="journal article" date="2021" name="Nat. Commun.">
        <title>Genetic determinants of endophytism in the Arabidopsis root mycobiome.</title>
        <authorList>
            <person name="Mesny F."/>
            <person name="Miyauchi S."/>
            <person name="Thiergart T."/>
            <person name="Pickel B."/>
            <person name="Atanasova L."/>
            <person name="Karlsson M."/>
            <person name="Huettel B."/>
            <person name="Barry K.W."/>
            <person name="Haridas S."/>
            <person name="Chen C."/>
            <person name="Bauer D."/>
            <person name="Andreopoulos W."/>
            <person name="Pangilinan J."/>
            <person name="LaButti K."/>
            <person name="Riley R."/>
            <person name="Lipzen A."/>
            <person name="Clum A."/>
            <person name="Drula E."/>
            <person name="Henrissat B."/>
            <person name="Kohler A."/>
            <person name="Grigoriev I.V."/>
            <person name="Martin F.M."/>
            <person name="Hacquard S."/>
        </authorList>
    </citation>
    <scope>NUCLEOTIDE SEQUENCE [LARGE SCALE GENOMIC DNA]</scope>
    <source>
        <strain evidence="3 4">MPI-CAGE-CH-0241</strain>
    </source>
</reference>
<gene>
    <name evidence="3" type="ORF">B0T10DRAFT_541795</name>
</gene>
<name>A0A9P8VPS0_9HYPO</name>
<comment type="similarity">
    <text evidence="1">Belongs to the short-chain dehydrogenases/reductases (SDR) family.</text>
</comment>
<dbReference type="GO" id="GO:0006633">
    <property type="term" value="P:fatty acid biosynthetic process"/>
    <property type="evidence" value="ECO:0007669"/>
    <property type="project" value="TreeGrafter"/>
</dbReference>
<evidence type="ECO:0000313" key="4">
    <source>
        <dbReference type="Proteomes" id="UP000777438"/>
    </source>
</evidence>
<evidence type="ECO:0000256" key="1">
    <source>
        <dbReference type="ARBA" id="ARBA00006484"/>
    </source>
</evidence>
<dbReference type="PRINTS" id="PR00081">
    <property type="entry name" value="GDHRDH"/>
</dbReference>
<dbReference type="OrthoDB" id="1669814at2759"/>
<dbReference type="PROSITE" id="PS00061">
    <property type="entry name" value="ADH_SHORT"/>
    <property type="match status" value="1"/>
</dbReference>
<dbReference type="Proteomes" id="UP000777438">
    <property type="component" value="Unassembled WGS sequence"/>
</dbReference>
<dbReference type="SUPFAM" id="SSF51735">
    <property type="entry name" value="NAD(P)-binding Rossmann-fold domains"/>
    <property type="match status" value="1"/>
</dbReference>
<keyword evidence="2" id="KW-0521">NADP</keyword>
<protein>
    <submittedName>
        <fullName evidence="3">3-oxoacyl-reductase</fullName>
    </submittedName>
</protein>
<dbReference type="AlphaFoldDB" id="A0A9P8VPS0"/>
<dbReference type="PANTHER" id="PTHR42760:SF45">
    <property type="entry name" value="SHORT CHAIN DEHYDROGENASE_REDUCTASE FAMILY PROTEIN, PUTATIVE (AFU_ORTHOLOGUE AFUA_3G09150)-RELATED"/>
    <property type="match status" value="1"/>
</dbReference>
<evidence type="ECO:0000256" key="2">
    <source>
        <dbReference type="ARBA" id="ARBA00022857"/>
    </source>
</evidence>
<dbReference type="Pfam" id="PF13561">
    <property type="entry name" value="adh_short_C2"/>
    <property type="match status" value="1"/>
</dbReference>